<keyword evidence="4" id="KW-1185">Reference proteome</keyword>
<dbReference type="AlphaFoldDB" id="A0A3N0E4M1"/>
<proteinExistence type="predicted"/>
<feature type="transmembrane region" description="Helical" evidence="2">
    <location>
        <begin position="20"/>
        <end position="40"/>
    </location>
</feature>
<feature type="region of interest" description="Disordered" evidence="1">
    <location>
        <begin position="53"/>
        <end position="102"/>
    </location>
</feature>
<dbReference type="EMBL" id="RJMB01000020">
    <property type="protein sequence ID" value="RNL82804.1"/>
    <property type="molecule type" value="Genomic_DNA"/>
</dbReference>
<evidence type="ECO:0000256" key="2">
    <source>
        <dbReference type="SAM" id="Phobius"/>
    </source>
</evidence>
<evidence type="ECO:0000313" key="4">
    <source>
        <dbReference type="Proteomes" id="UP000269198"/>
    </source>
</evidence>
<sequence>MTGMSPTLVLADSQINSELVTPGVLGFLVIAAIGSVLYLLMKSMIAKLHAVRGDEPDDGEATGTEPTDPEGEQRATGDDTSDSDEPAGGSDSGETTRERDST</sequence>
<evidence type="ECO:0000256" key="1">
    <source>
        <dbReference type="SAM" id="MobiDB-lite"/>
    </source>
</evidence>
<name>A0A3N0E4M1_9ACTN</name>
<comment type="caution">
    <text evidence="3">The sequence shown here is derived from an EMBL/GenBank/DDBJ whole genome shotgun (WGS) entry which is preliminary data.</text>
</comment>
<dbReference type="Proteomes" id="UP000269198">
    <property type="component" value="Unassembled WGS sequence"/>
</dbReference>
<keyword evidence="2" id="KW-0472">Membrane</keyword>
<organism evidence="3 4">
    <name type="scientific">Halostreptopolyspora alba</name>
    <dbReference type="NCBI Taxonomy" id="2487137"/>
    <lineage>
        <taxon>Bacteria</taxon>
        <taxon>Bacillati</taxon>
        <taxon>Actinomycetota</taxon>
        <taxon>Actinomycetes</taxon>
        <taxon>Streptosporangiales</taxon>
        <taxon>Nocardiopsidaceae</taxon>
        <taxon>Halostreptopolyspora</taxon>
    </lineage>
</organism>
<reference evidence="3 4" key="1">
    <citation type="submission" date="2018-11" db="EMBL/GenBank/DDBJ databases">
        <title>The genome draft of YIM 96095.</title>
        <authorList>
            <person name="Tang S.-K."/>
            <person name="Chunyu W.-X."/>
            <person name="Feng Y.-Z."/>
        </authorList>
    </citation>
    <scope>NUCLEOTIDE SEQUENCE [LARGE SCALE GENOMIC DNA]</scope>
    <source>
        <strain evidence="3 4">YIM 96095</strain>
    </source>
</reference>
<gene>
    <name evidence="3" type="ORF">EFW17_17735</name>
</gene>
<keyword evidence="2" id="KW-0812">Transmembrane</keyword>
<keyword evidence="2" id="KW-1133">Transmembrane helix</keyword>
<accession>A0A3N0E4M1</accession>
<protein>
    <submittedName>
        <fullName evidence="3">Uncharacterized protein</fullName>
    </submittedName>
</protein>
<evidence type="ECO:0000313" key="3">
    <source>
        <dbReference type="EMBL" id="RNL82804.1"/>
    </source>
</evidence>